<evidence type="ECO:0008006" key="4">
    <source>
        <dbReference type="Google" id="ProtNLM"/>
    </source>
</evidence>
<evidence type="ECO:0000256" key="1">
    <source>
        <dbReference type="SAM" id="SignalP"/>
    </source>
</evidence>
<dbReference type="EMBL" id="JABWUV010000003">
    <property type="protein sequence ID" value="KAF6369382.1"/>
    <property type="molecule type" value="Genomic_DNA"/>
</dbReference>
<gene>
    <name evidence="2" type="ORF">mMyoMyo1_010728</name>
</gene>
<proteinExistence type="predicted"/>
<organism evidence="2 3">
    <name type="scientific">Myotis myotis</name>
    <name type="common">Greater mouse-eared bat</name>
    <name type="synonym">Vespertilio myotis</name>
    <dbReference type="NCBI Taxonomy" id="51298"/>
    <lineage>
        <taxon>Eukaryota</taxon>
        <taxon>Metazoa</taxon>
        <taxon>Chordata</taxon>
        <taxon>Craniata</taxon>
        <taxon>Vertebrata</taxon>
        <taxon>Euteleostomi</taxon>
        <taxon>Mammalia</taxon>
        <taxon>Eutheria</taxon>
        <taxon>Laurasiatheria</taxon>
        <taxon>Chiroptera</taxon>
        <taxon>Yangochiroptera</taxon>
        <taxon>Vespertilionidae</taxon>
        <taxon>Myotis</taxon>
    </lineage>
</organism>
<protein>
    <recommendedName>
        <fullName evidence="4">Secreted protein</fullName>
    </recommendedName>
</protein>
<keyword evidence="1" id="KW-0732">Signal</keyword>
<reference evidence="2 3" key="1">
    <citation type="journal article" date="2020" name="Nature">
        <title>Six reference-quality genomes reveal evolution of bat adaptations.</title>
        <authorList>
            <person name="Jebb D."/>
            <person name="Huang Z."/>
            <person name="Pippel M."/>
            <person name="Hughes G.M."/>
            <person name="Lavrichenko K."/>
            <person name="Devanna P."/>
            <person name="Winkler S."/>
            <person name="Jermiin L.S."/>
            <person name="Skirmuntt E.C."/>
            <person name="Katzourakis A."/>
            <person name="Burkitt-Gray L."/>
            <person name="Ray D.A."/>
            <person name="Sullivan K.A.M."/>
            <person name="Roscito J.G."/>
            <person name="Kirilenko B.M."/>
            <person name="Davalos L.M."/>
            <person name="Corthals A.P."/>
            <person name="Power M.L."/>
            <person name="Jones G."/>
            <person name="Ransome R.D."/>
            <person name="Dechmann D.K.N."/>
            <person name="Locatelli A.G."/>
            <person name="Puechmaille S.J."/>
            <person name="Fedrigo O."/>
            <person name="Jarvis E.D."/>
            <person name="Hiller M."/>
            <person name="Vernes S.C."/>
            <person name="Myers E.W."/>
            <person name="Teeling E.C."/>
        </authorList>
    </citation>
    <scope>NUCLEOTIDE SEQUENCE [LARGE SCALE GENOMIC DNA]</scope>
    <source>
        <strain evidence="2">MMyoMyo1</strain>
        <tissue evidence="2">Flight muscle</tissue>
    </source>
</reference>
<feature type="signal peptide" evidence="1">
    <location>
        <begin position="1"/>
        <end position="18"/>
    </location>
</feature>
<evidence type="ECO:0000313" key="2">
    <source>
        <dbReference type="EMBL" id="KAF6369382.1"/>
    </source>
</evidence>
<name>A0A7J7Z587_MYOMY</name>
<accession>A0A7J7Z587</accession>
<comment type="caution">
    <text evidence="2">The sequence shown here is derived from an EMBL/GenBank/DDBJ whole genome shotgun (WGS) entry which is preliminary data.</text>
</comment>
<dbReference type="AlphaFoldDB" id="A0A7J7Z587"/>
<sequence>MLLLPLVVAHHAISCTVGRPQLPWEPPAAALLPWEPTGFCGRLPSPGLRSAVEAVGCPPVHVLSSSRGPTLARAQQLAGPLSLSLSTLRASPAHTTSSCVVMTVMASWPNLHISSLSLSLSLYIYI</sequence>
<keyword evidence="3" id="KW-1185">Reference proteome</keyword>
<feature type="chain" id="PRO_5029838901" description="Secreted protein" evidence="1">
    <location>
        <begin position="19"/>
        <end position="126"/>
    </location>
</feature>
<evidence type="ECO:0000313" key="3">
    <source>
        <dbReference type="Proteomes" id="UP000527355"/>
    </source>
</evidence>
<dbReference type="Proteomes" id="UP000527355">
    <property type="component" value="Unassembled WGS sequence"/>
</dbReference>